<feature type="transmembrane region" description="Helical" evidence="1">
    <location>
        <begin position="12"/>
        <end position="34"/>
    </location>
</feature>
<gene>
    <name evidence="2" type="ORF">JCM9140_1904</name>
</gene>
<proteinExistence type="predicted"/>
<dbReference type="Pfam" id="PF09911">
    <property type="entry name" value="DUF2140"/>
    <property type="match status" value="1"/>
</dbReference>
<dbReference type="OrthoDB" id="2412610at2"/>
<keyword evidence="3" id="KW-1185">Reference proteome</keyword>
<evidence type="ECO:0000313" key="3">
    <source>
        <dbReference type="Proteomes" id="UP000018890"/>
    </source>
</evidence>
<keyword evidence="1" id="KW-0472">Membrane</keyword>
<evidence type="ECO:0008006" key="4">
    <source>
        <dbReference type="Google" id="ProtNLM"/>
    </source>
</evidence>
<evidence type="ECO:0000256" key="1">
    <source>
        <dbReference type="SAM" id="Phobius"/>
    </source>
</evidence>
<name>W4Q2C4_9BACI</name>
<reference evidence="2" key="1">
    <citation type="journal article" date="2014" name="Genome Announc.">
        <title>Draft Genome Sequences of Three Alkaliphilic Bacillus Strains, Bacillus wakoensis JCM 9140T, Bacillus akibai JCM 9157T, and Bacillus hemicellulosilyticus JCM 9152T.</title>
        <authorList>
            <person name="Yuki M."/>
            <person name="Oshima K."/>
            <person name="Suda W."/>
            <person name="Oshida Y."/>
            <person name="Kitamura K."/>
            <person name="Iida T."/>
            <person name="Hattori M."/>
            <person name="Ohkuma M."/>
        </authorList>
    </citation>
    <scope>NUCLEOTIDE SEQUENCE [LARGE SCALE GENOMIC DNA]</scope>
    <source>
        <strain evidence="2">JCM 9140</strain>
    </source>
</reference>
<protein>
    <recommendedName>
        <fullName evidence="4">DUF2140 family protein</fullName>
    </recommendedName>
</protein>
<dbReference type="AlphaFoldDB" id="W4Q2C4"/>
<evidence type="ECO:0000313" key="2">
    <source>
        <dbReference type="EMBL" id="GAE25883.1"/>
    </source>
</evidence>
<comment type="caution">
    <text evidence="2">The sequence shown here is derived from an EMBL/GenBank/DDBJ whole genome shotgun (WGS) entry which is preliminary data.</text>
</comment>
<keyword evidence="1" id="KW-1133">Transmembrane helix</keyword>
<keyword evidence="1" id="KW-0812">Transmembrane</keyword>
<dbReference type="Proteomes" id="UP000018890">
    <property type="component" value="Unassembled WGS sequence"/>
</dbReference>
<accession>W4Q2C4</accession>
<dbReference type="STRING" id="1236970.JCM9140_1904"/>
<dbReference type="EMBL" id="BAUT01000015">
    <property type="protein sequence ID" value="GAE25883.1"/>
    <property type="molecule type" value="Genomic_DNA"/>
</dbReference>
<dbReference type="InterPro" id="IPR018672">
    <property type="entry name" value="DUF2140"/>
</dbReference>
<dbReference type="RefSeq" id="WP_034744925.1">
    <property type="nucleotide sequence ID" value="NZ_BAUT01000015.1"/>
</dbReference>
<organism evidence="2 3">
    <name type="scientific">Halalkalibacter wakoensis JCM 9140</name>
    <dbReference type="NCBI Taxonomy" id="1236970"/>
    <lineage>
        <taxon>Bacteria</taxon>
        <taxon>Bacillati</taxon>
        <taxon>Bacillota</taxon>
        <taxon>Bacilli</taxon>
        <taxon>Bacillales</taxon>
        <taxon>Bacillaceae</taxon>
        <taxon>Halalkalibacter</taxon>
    </lineage>
</organism>
<sequence>MRRVNQGWKIAFFALLGFIAVCSIIALILFQRYFPEVDERHFEPTQPTGEEATFLIQTDKSKINALIATRIQEQETDMPYMVELMNDSVQFRSAIRIVGQEIPVTINFIPLVSPNGDLLLEVQTFSVGILQLPVEQILQLLPTWVELAEWIVPYPSERAVEVKITEIQVDESDTMQFRFLTFDLEQDNIELELIFK</sequence>